<evidence type="ECO:0000256" key="1">
    <source>
        <dbReference type="SAM" id="MobiDB-lite"/>
    </source>
</evidence>
<protein>
    <submittedName>
        <fullName evidence="3">Zinc finger, BED-type</fullName>
    </submittedName>
</protein>
<feature type="region of interest" description="Disordered" evidence="1">
    <location>
        <begin position="71"/>
        <end position="92"/>
    </location>
</feature>
<dbReference type="STRING" id="35608.A0A2U1MHY2"/>
<proteinExistence type="predicted"/>
<feature type="domain" description="HAT C-terminal dimerisation" evidence="2">
    <location>
        <begin position="104"/>
        <end position="174"/>
    </location>
</feature>
<dbReference type="InterPro" id="IPR012337">
    <property type="entry name" value="RNaseH-like_sf"/>
</dbReference>
<comment type="caution">
    <text evidence="3">The sequence shown here is derived from an EMBL/GenBank/DDBJ whole genome shotgun (WGS) entry which is preliminary data.</text>
</comment>
<feature type="region of interest" description="Disordered" evidence="1">
    <location>
        <begin position="1"/>
        <end position="44"/>
    </location>
</feature>
<gene>
    <name evidence="3" type="ORF">CTI12_AA378110</name>
</gene>
<sequence length="213" mass="24366">MEADNKDEPVIDVDEPEIDVDKPQIDVDEPVIDVDEGDEQNTEGSRLKSFVWKHFKLQVIDPNYRSYFRNEVEDDGEDSTRSRNRKKNDRVLGAPEEDDWEYARDPKFDVVGWWKQNSEKFPVLSQVARHVLAMPISTVASESAFSTGGRVIVKFRSSLTPKSAEALICTQDWLRSTPADVEDMQVNGQQLEDLVENLAKIELEMFSTGKKIM</sequence>
<dbReference type="EMBL" id="PKPP01005245">
    <property type="protein sequence ID" value="PWA60834.1"/>
    <property type="molecule type" value="Genomic_DNA"/>
</dbReference>
<reference evidence="3 4" key="1">
    <citation type="journal article" date="2018" name="Mol. Plant">
        <title>The genome of Artemisia annua provides insight into the evolution of Asteraceae family and artemisinin biosynthesis.</title>
        <authorList>
            <person name="Shen Q."/>
            <person name="Zhang L."/>
            <person name="Liao Z."/>
            <person name="Wang S."/>
            <person name="Yan T."/>
            <person name="Shi P."/>
            <person name="Liu M."/>
            <person name="Fu X."/>
            <person name="Pan Q."/>
            <person name="Wang Y."/>
            <person name="Lv Z."/>
            <person name="Lu X."/>
            <person name="Zhang F."/>
            <person name="Jiang W."/>
            <person name="Ma Y."/>
            <person name="Chen M."/>
            <person name="Hao X."/>
            <person name="Li L."/>
            <person name="Tang Y."/>
            <person name="Lv G."/>
            <person name="Zhou Y."/>
            <person name="Sun X."/>
            <person name="Brodelius P.E."/>
            <person name="Rose J.K.C."/>
            <person name="Tang K."/>
        </authorList>
    </citation>
    <scope>NUCLEOTIDE SEQUENCE [LARGE SCALE GENOMIC DNA]</scope>
    <source>
        <strain evidence="4">cv. Huhao1</strain>
        <tissue evidence="3">Leaf</tissue>
    </source>
</reference>
<evidence type="ECO:0000259" key="2">
    <source>
        <dbReference type="Pfam" id="PF05699"/>
    </source>
</evidence>
<evidence type="ECO:0000313" key="4">
    <source>
        <dbReference type="Proteomes" id="UP000245207"/>
    </source>
</evidence>
<dbReference type="Proteomes" id="UP000245207">
    <property type="component" value="Unassembled WGS sequence"/>
</dbReference>
<evidence type="ECO:0000313" key="3">
    <source>
        <dbReference type="EMBL" id="PWA60834.1"/>
    </source>
</evidence>
<dbReference type="SUPFAM" id="SSF53098">
    <property type="entry name" value="Ribonuclease H-like"/>
    <property type="match status" value="1"/>
</dbReference>
<name>A0A2U1MHY2_ARTAN</name>
<feature type="compositionally biased region" description="Acidic residues" evidence="1">
    <location>
        <begin position="26"/>
        <end position="41"/>
    </location>
</feature>
<dbReference type="PANTHER" id="PTHR23272:SF184">
    <property type="entry name" value="OS03G0311250 PROTEIN"/>
    <property type="match status" value="1"/>
</dbReference>
<dbReference type="GO" id="GO:0046983">
    <property type="term" value="F:protein dimerization activity"/>
    <property type="evidence" value="ECO:0007669"/>
    <property type="project" value="InterPro"/>
</dbReference>
<keyword evidence="4" id="KW-1185">Reference proteome</keyword>
<dbReference type="InterPro" id="IPR008906">
    <property type="entry name" value="HATC_C_dom"/>
</dbReference>
<dbReference type="Pfam" id="PF05699">
    <property type="entry name" value="Dimer_Tnp_hAT"/>
    <property type="match status" value="1"/>
</dbReference>
<dbReference type="OrthoDB" id="1301613at2759"/>
<dbReference type="PANTHER" id="PTHR23272">
    <property type="entry name" value="BED FINGER-RELATED"/>
    <property type="match status" value="1"/>
</dbReference>
<dbReference type="AlphaFoldDB" id="A0A2U1MHY2"/>
<accession>A0A2U1MHY2</accession>
<organism evidence="3 4">
    <name type="scientific">Artemisia annua</name>
    <name type="common">Sweet wormwood</name>
    <dbReference type="NCBI Taxonomy" id="35608"/>
    <lineage>
        <taxon>Eukaryota</taxon>
        <taxon>Viridiplantae</taxon>
        <taxon>Streptophyta</taxon>
        <taxon>Embryophyta</taxon>
        <taxon>Tracheophyta</taxon>
        <taxon>Spermatophyta</taxon>
        <taxon>Magnoliopsida</taxon>
        <taxon>eudicotyledons</taxon>
        <taxon>Gunneridae</taxon>
        <taxon>Pentapetalae</taxon>
        <taxon>asterids</taxon>
        <taxon>campanulids</taxon>
        <taxon>Asterales</taxon>
        <taxon>Asteraceae</taxon>
        <taxon>Asteroideae</taxon>
        <taxon>Anthemideae</taxon>
        <taxon>Artemisiinae</taxon>
        <taxon>Artemisia</taxon>
    </lineage>
</organism>